<dbReference type="RefSeq" id="XP_031005320.1">
    <property type="nucleotide sequence ID" value="XM_031148911.1"/>
</dbReference>
<comment type="caution">
    <text evidence="2">The sequence shown here is derived from an EMBL/GenBank/DDBJ whole genome shotgun (WGS) entry which is preliminary data.</text>
</comment>
<reference evidence="2 3" key="1">
    <citation type="submission" date="2018-05" db="EMBL/GenBank/DDBJ databases">
        <title>Genome sequencing and assembly of the regulated plant pathogen Lachnellula willkommii and related sister species for the development of diagnostic species identification markers.</title>
        <authorList>
            <person name="Giroux E."/>
            <person name="Bilodeau G."/>
        </authorList>
    </citation>
    <scope>NUCLEOTIDE SEQUENCE [LARGE SCALE GENOMIC DNA]</scope>
    <source>
        <strain evidence="2 3">CBS 185.66</strain>
    </source>
</reference>
<dbReference type="OrthoDB" id="3511743at2759"/>
<keyword evidence="3" id="KW-1185">Reference proteome</keyword>
<organism evidence="2 3">
    <name type="scientific">Lachnellula hyalina</name>
    <dbReference type="NCBI Taxonomy" id="1316788"/>
    <lineage>
        <taxon>Eukaryota</taxon>
        <taxon>Fungi</taxon>
        <taxon>Dikarya</taxon>
        <taxon>Ascomycota</taxon>
        <taxon>Pezizomycotina</taxon>
        <taxon>Leotiomycetes</taxon>
        <taxon>Helotiales</taxon>
        <taxon>Lachnaceae</taxon>
        <taxon>Lachnellula</taxon>
    </lineage>
</organism>
<accession>A0A8H8TYD7</accession>
<dbReference type="AlphaFoldDB" id="A0A8H8TYD7"/>
<protein>
    <submittedName>
        <fullName evidence="2">Uncharacterized protein</fullName>
    </submittedName>
</protein>
<name>A0A8H8TYD7_9HELO</name>
<dbReference type="Proteomes" id="UP000431533">
    <property type="component" value="Unassembled WGS sequence"/>
</dbReference>
<evidence type="ECO:0000256" key="1">
    <source>
        <dbReference type="SAM" id="MobiDB-lite"/>
    </source>
</evidence>
<dbReference type="EMBL" id="QGMH01000067">
    <property type="protein sequence ID" value="TVY26532.1"/>
    <property type="molecule type" value="Genomic_DNA"/>
</dbReference>
<evidence type="ECO:0000313" key="3">
    <source>
        <dbReference type="Proteomes" id="UP000431533"/>
    </source>
</evidence>
<feature type="compositionally biased region" description="Low complexity" evidence="1">
    <location>
        <begin position="227"/>
        <end position="239"/>
    </location>
</feature>
<feature type="region of interest" description="Disordered" evidence="1">
    <location>
        <begin position="224"/>
        <end position="253"/>
    </location>
</feature>
<gene>
    <name evidence="2" type="ORF">LHYA1_G003945</name>
</gene>
<proteinExistence type="predicted"/>
<evidence type="ECO:0000313" key="2">
    <source>
        <dbReference type="EMBL" id="TVY26532.1"/>
    </source>
</evidence>
<sequence length="351" mass="39745">MSNTFNLLRSPGGIDLVPEVCLRVAEHAIDEDPKAAAVLLGVSKVNDNLPLQLRHQSFRSLLQSYETSITKALSKHDDRLIYVNSSEPLVFSSRIPPRDAIVYSLTYEWYLEMRTRSSQLEYLTDHEITHMDDDRNGWPTLDVPKGELRQRVRAFKKRAFCLLYRLADCTAGVDGTHSIRAAQAQFLECLNEMELSALGCLVEVIGQGFFNITKKALLASPPTSLGSSSTRIAPASSSSQPEVTSPTLWNDPSSDNLTRERMCVFEDRIQRYGPYFAWSYVADSKNRNRKHKLWAESELQHGLDDMNAFELGYTMSYASLQSVVWKVFCRKTNCALQDSWNEARKLVESGM</sequence>
<dbReference type="GeneID" id="41984143"/>
<feature type="compositionally biased region" description="Polar residues" evidence="1">
    <location>
        <begin position="240"/>
        <end position="253"/>
    </location>
</feature>